<keyword evidence="2" id="KW-0067">ATP-binding</keyword>
<sequence length="98" mass="10955">MACGTTVLDVILIGNGDENVQELLVVDVTLLDLDVETVGRTIIVLISRNATNSAKKERIFPTYSDHQLENAPIEELSHLNDFNWHWQFYGCSVLPVAD</sequence>
<evidence type="ECO:0000256" key="1">
    <source>
        <dbReference type="ARBA" id="ARBA00022741"/>
    </source>
</evidence>
<dbReference type="InterPro" id="IPR029047">
    <property type="entry name" value="HSP70_peptide-bd_sf"/>
</dbReference>
<dbReference type="Gene3D" id="2.60.34.10">
    <property type="entry name" value="Substrate Binding Domain Of DNAk, Chain A, domain 1"/>
    <property type="match status" value="1"/>
</dbReference>
<name>A0A2G3AJ09_CAPAN</name>
<evidence type="ECO:0000256" key="2">
    <source>
        <dbReference type="ARBA" id="ARBA00022840"/>
    </source>
</evidence>
<dbReference type="GO" id="GO:0140662">
    <property type="term" value="F:ATP-dependent protein folding chaperone"/>
    <property type="evidence" value="ECO:0007669"/>
    <property type="project" value="InterPro"/>
</dbReference>
<comment type="caution">
    <text evidence="3">The sequence shown here is derived from an EMBL/GenBank/DDBJ whole genome shotgun (WGS) entry which is preliminary data.</text>
</comment>
<dbReference type="Proteomes" id="UP000222542">
    <property type="component" value="Unassembled WGS sequence"/>
</dbReference>
<reference evidence="3 4" key="1">
    <citation type="journal article" date="2014" name="Nat. Genet.">
        <title>Genome sequence of the hot pepper provides insights into the evolution of pungency in Capsicum species.</title>
        <authorList>
            <person name="Kim S."/>
            <person name="Park M."/>
            <person name="Yeom S.I."/>
            <person name="Kim Y.M."/>
            <person name="Lee J.M."/>
            <person name="Lee H.A."/>
            <person name="Seo E."/>
            <person name="Choi J."/>
            <person name="Cheong K."/>
            <person name="Kim K.T."/>
            <person name="Jung K."/>
            <person name="Lee G.W."/>
            <person name="Oh S.K."/>
            <person name="Bae C."/>
            <person name="Kim S.B."/>
            <person name="Lee H.Y."/>
            <person name="Kim S.Y."/>
            <person name="Kim M.S."/>
            <person name="Kang B.C."/>
            <person name="Jo Y.D."/>
            <person name="Yang H.B."/>
            <person name="Jeong H.J."/>
            <person name="Kang W.H."/>
            <person name="Kwon J.K."/>
            <person name="Shin C."/>
            <person name="Lim J.Y."/>
            <person name="Park J.H."/>
            <person name="Huh J.H."/>
            <person name="Kim J.S."/>
            <person name="Kim B.D."/>
            <person name="Cohen O."/>
            <person name="Paran I."/>
            <person name="Suh M.C."/>
            <person name="Lee S.B."/>
            <person name="Kim Y.K."/>
            <person name="Shin Y."/>
            <person name="Noh S.J."/>
            <person name="Park J."/>
            <person name="Seo Y.S."/>
            <person name="Kwon S.Y."/>
            <person name="Kim H.A."/>
            <person name="Park J.M."/>
            <person name="Kim H.J."/>
            <person name="Choi S.B."/>
            <person name="Bosland P.W."/>
            <person name="Reeves G."/>
            <person name="Jo S.H."/>
            <person name="Lee B.W."/>
            <person name="Cho H.T."/>
            <person name="Choi H.S."/>
            <person name="Lee M.S."/>
            <person name="Yu Y."/>
            <person name="Do Choi Y."/>
            <person name="Park B.S."/>
            <person name="van Deynze A."/>
            <person name="Ashrafi H."/>
            <person name="Hill T."/>
            <person name="Kim W.T."/>
            <person name="Pai H.S."/>
            <person name="Ahn H.K."/>
            <person name="Yeam I."/>
            <person name="Giovannoni J.J."/>
            <person name="Rose J.K."/>
            <person name="Sorensen I."/>
            <person name="Lee S.J."/>
            <person name="Kim R.W."/>
            <person name="Choi I.Y."/>
            <person name="Choi B.S."/>
            <person name="Lim J.S."/>
            <person name="Lee Y.H."/>
            <person name="Choi D."/>
        </authorList>
    </citation>
    <scope>NUCLEOTIDE SEQUENCE [LARGE SCALE GENOMIC DNA]</scope>
    <source>
        <strain evidence="4">cv. CM334</strain>
    </source>
</reference>
<dbReference type="SUPFAM" id="SSF100920">
    <property type="entry name" value="Heat shock protein 70kD (HSP70), peptide-binding domain"/>
    <property type="match status" value="1"/>
</dbReference>
<keyword evidence="1" id="KW-0547">Nucleotide-binding</keyword>
<dbReference type="AlphaFoldDB" id="A0A2G3AJ09"/>
<dbReference type="GO" id="GO:0005524">
    <property type="term" value="F:ATP binding"/>
    <property type="evidence" value="ECO:0007669"/>
    <property type="project" value="UniProtKB-KW"/>
</dbReference>
<dbReference type="Gramene" id="PHT94227">
    <property type="protein sequence ID" value="PHT94227"/>
    <property type="gene ID" value="T459_02109"/>
</dbReference>
<organism evidence="3 4">
    <name type="scientific">Capsicum annuum</name>
    <name type="common">Capsicum pepper</name>
    <dbReference type="NCBI Taxonomy" id="4072"/>
    <lineage>
        <taxon>Eukaryota</taxon>
        <taxon>Viridiplantae</taxon>
        <taxon>Streptophyta</taxon>
        <taxon>Embryophyta</taxon>
        <taxon>Tracheophyta</taxon>
        <taxon>Spermatophyta</taxon>
        <taxon>Magnoliopsida</taxon>
        <taxon>eudicotyledons</taxon>
        <taxon>Gunneridae</taxon>
        <taxon>Pentapetalae</taxon>
        <taxon>asterids</taxon>
        <taxon>lamiids</taxon>
        <taxon>Solanales</taxon>
        <taxon>Solanaceae</taxon>
        <taxon>Solanoideae</taxon>
        <taxon>Capsiceae</taxon>
        <taxon>Capsicum</taxon>
    </lineage>
</organism>
<keyword evidence="4" id="KW-1185">Reference proteome</keyword>
<dbReference type="InterPro" id="IPR013126">
    <property type="entry name" value="Hsp_70_fam"/>
</dbReference>
<reference evidence="3 4" key="2">
    <citation type="journal article" date="2017" name="Genome Biol.">
        <title>New reference genome sequences of hot pepper reveal the massive evolution of plant disease-resistance genes by retroduplication.</title>
        <authorList>
            <person name="Kim S."/>
            <person name="Park J."/>
            <person name="Yeom S.I."/>
            <person name="Kim Y.M."/>
            <person name="Seo E."/>
            <person name="Kim K.T."/>
            <person name="Kim M.S."/>
            <person name="Lee J.M."/>
            <person name="Cheong K."/>
            <person name="Shin H.S."/>
            <person name="Kim S.B."/>
            <person name="Han K."/>
            <person name="Lee J."/>
            <person name="Park M."/>
            <person name="Lee H.A."/>
            <person name="Lee H.Y."/>
            <person name="Lee Y."/>
            <person name="Oh S."/>
            <person name="Lee J.H."/>
            <person name="Choi E."/>
            <person name="Choi E."/>
            <person name="Lee S.E."/>
            <person name="Jeon J."/>
            <person name="Kim H."/>
            <person name="Choi G."/>
            <person name="Song H."/>
            <person name="Lee J."/>
            <person name="Lee S.C."/>
            <person name="Kwon J.K."/>
            <person name="Lee H.Y."/>
            <person name="Koo N."/>
            <person name="Hong Y."/>
            <person name="Kim R.W."/>
            <person name="Kang W.H."/>
            <person name="Huh J.H."/>
            <person name="Kang B.C."/>
            <person name="Yang T.J."/>
            <person name="Lee Y.H."/>
            <person name="Bennetzen J.L."/>
            <person name="Choi D."/>
        </authorList>
    </citation>
    <scope>NUCLEOTIDE SEQUENCE [LARGE SCALE GENOMIC DNA]</scope>
    <source>
        <strain evidence="4">cv. CM334</strain>
    </source>
</reference>
<protein>
    <submittedName>
        <fullName evidence="3">Uncharacterized protein</fullName>
    </submittedName>
</protein>
<dbReference type="Pfam" id="PF00012">
    <property type="entry name" value="HSP70"/>
    <property type="match status" value="1"/>
</dbReference>
<gene>
    <name evidence="3" type="ORF">T459_02109</name>
</gene>
<dbReference type="OMA" id="ERIFPTY"/>
<proteinExistence type="predicted"/>
<evidence type="ECO:0000313" key="4">
    <source>
        <dbReference type="Proteomes" id="UP000222542"/>
    </source>
</evidence>
<dbReference type="STRING" id="4072.A0A2G3AJ09"/>
<dbReference type="EMBL" id="AYRZ02000001">
    <property type="protein sequence ID" value="PHT94227.1"/>
    <property type="molecule type" value="Genomic_DNA"/>
</dbReference>
<accession>A0A2G3AJ09</accession>
<evidence type="ECO:0000313" key="3">
    <source>
        <dbReference type="EMBL" id="PHT94227.1"/>
    </source>
</evidence>